<dbReference type="GO" id="GO:0005741">
    <property type="term" value="C:mitochondrial outer membrane"/>
    <property type="evidence" value="ECO:0007669"/>
    <property type="project" value="UniProtKB-SubCell"/>
</dbReference>
<dbReference type="InterPro" id="IPR002123">
    <property type="entry name" value="Plipid/glycerol_acylTrfase"/>
</dbReference>
<gene>
    <name evidence="17" type="ORF">FNF27_02686</name>
    <name evidence="16" type="ORF">FNF29_05133</name>
    <name evidence="15" type="ORF">FNF31_07736</name>
</gene>
<evidence type="ECO:0000256" key="9">
    <source>
        <dbReference type="ARBA" id="ARBA00023315"/>
    </source>
</evidence>
<evidence type="ECO:0000256" key="7">
    <source>
        <dbReference type="ARBA" id="ARBA00023128"/>
    </source>
</evidence>
<comment type="subcellular location">
    <subcellularLocation>
        <location evidence="1">Mitochondrion inner membrane</location>
        <topology evidence="1">Peripheral membrane protein</topology>
        <orientation evidence="1">Intermembrane side</orientation>
    </subcellularLocation>
    <subcellularLocation>
        <location evidence="10">Mitochondrion outer membrane</location>
        <topology evidence="10">Peripheral membrane protein</topology>
        <orientation evidence="10">Intermembrane side</orientation>
    </subcellularLocation>
</comment>
<evidence type="ECO:0000256" key="4">
    <source>
        <dbReference type="ARBA" id="ARBA00022787"/>
    </source>
</evidence>
<evidence type="ECO:0000313" key="18">
    <source>
        <dbReference type="Proteomes" id="UP000322899"/>
    </source>
</evidence>
<reference evidence="18 19" key="1">
    <citation type="submission" date="2019-07" db="EMBL/GenBank/DDBJ databases">
        <title>Genomes of Cafeteria roenbergensis.</title>
        <authorList>
            <person name="Fischer M.G."/>
            <person name="Hackl T."/>
            <person name="Roman M."/>
        </authorList>
    </citation>
    <scope>NUCLEOTIDE SEQUENCE [LARGE SCALE GENOMIC DNA]</scope>
    <source>
        <strain evidence="16 19">BVI</strain>
        <strain evidence="15 20">Cflag</strain>
        <strain evidence="17 18">E4-10P</strain>
    </source>
</reference>
<keyword evidence="9" id="KW-0012">Acyltransferase</keyword>
<dbReference type="PANTHER" id="PTHR12497">
    <property type="entry name" value="TAZ PROTEIN TAFAZZIN"/>
    <property type="match status" value="1"/>
</dbReference>
<dbReference type="GO" id="GO:0005743">
    <property type="term" value="C:mitochondrial inner membrane"/>
    <property type="evidence" value="ECO:0007669"/>
    <property type="project" value="UniProtKB-SubCell"/>
</dbReference>
<keyword evidence="3" id="KW-0808">Transferase</keyword>
<evidence type="ECO:0000256" key="13">
    <source>
        <dbReference type="SAM" id="MobiDB-lite"/>
    </source>
</evidence>
<evidence type="ECO:0000313" key="15">
    <source>
        <dbReference type="EMBL" id="KAA0146642.1"/>
    </source>
</evidence>
<dbReference type="Proteomes" id="UP000322899">
    <property type="component" value="Unassembled WGS sequence"/>
</dbReference>
<comment type="catalytic activity">
    <reaction evidence="11">
        <text>1'-[1,2-diacyl-sn-glycero-3-phospho],3'-[1-acyl-sn-glycero-3-phospho]-glycerol + a 1,2-diacyl-sn-glycero-3-phosphocholine = a cardiolipin + a 1-acyl-sn-glycero-3-phosphocholine</text>
        <dbReference type="Rhea" id="RHEA:33731"/>
        <dbReference type="ChEBI" id="CHEBI:57643"/>
        <dbReference type="ChEBI" id="CHEBI:58168"/>
        <dbReference type="ChEBI" id="CHEBI:62237"/>
        <dbReference type="ChEBI" id="CHEBI:64743"/>
    </reaction>
    <physiologicalReaction direction="left-to-right" evidence="11">
        <dbReference type="Rhea" id="RHEA:33732"/>
    </physiologicalReaction>
    <physiologicalReaction direction="right-to-left" evidence="11">
        <dbReference type="Rhea" id="RHEA:33733"/>
    </physiologicalReaction>
</comment>
<dbReference type="PANTHER" id="PTHR12497:SF0">
    <property type="entry name" value="TAFAZZIN"/>
    <property type="match status" value="1"/>
</dbReference>
<dbReference type="EMBL" id="VLTN01000033">
    <property type="protein sequence ID" value="KAA0150558.1"/>
    <property type="molecule type" value="Genomic_DNA"/>
</dbReference>
<keyword evidence="8" id="KW-0472">Membrane</keyword>
<evidence type="ECO:0000259" key="14">
    <source>
        <dbReference type="SMART" id="SM00563"/>
    </source>
</evidence>
<proteinExistence type="inferred from homology"/>
<evidence type="ECO:0000256" key="2">
    <source>
        <dbReference type="ARBA" id="ARBA00010524"/>
    </source>
</evidence>
<dbReference type="Pfam" id="PF01553">
    <property type="entry name" value="Acyltransferase"/>
    <property type="match status" value="1"/>
</dbReference>
<evidence type="ECO:0000256" key="12">
    <source>
        <dbReference type="RuleBase" id="RU365062"/>
    </source>
</evidence>
<dbReference type="GO" id="GO:0008374">
    <property type="term" value="F:O-acyltransferase activity"/>
    <property type="evidence" value="ECO:0007669"/>
    <property type="project" value="TreeGrafter"/>
</dbReference>
<dbReference type="OrthoDB" id="193467at2759"/>
<dbReference type="Proteomes" id="UP000323011">
    <property type="component" value="Unassembled WGS sequence"/>
</dbReference>
<keyword evidence="5" id="KW-0999">Mitochondrion inner membrane</keyword>
<evidence type="ECO:0000256" key="11">
    <source>
        <dbReference type="ARBA" id="ARBA00047906"/>
    </source>
</evidence>
<dbReference type="EMBL" id="VLTM01000181">
    <property type="protein sequence ID" value="KAA0146642.1"/>
    <property type="molecule type" value="Genomic_DNA"/>
</dbReference>
<dbReference type="SUPFAM" id="SSF69593">
    <property type="entry name" value="Glycerol-3-phosphate (1)-acyltransferase"/>
    <property type="match status" value="1"/>
</dbReference>
<keyword evidence="4" id="KW-1000">Mitochondrion outer membrane</keyword>
<protein>
    <recommendedName>
        <fullName evidence="12">Tafazzin family protein</fullName>
    </recommendedName>
</protein>
<evidence type="ECO:0000256" key="10">
    <source>
        <dbReference type="ARBA" id="ARBA00024323"/>
    </source>
</evidence>
<feature type="domain" description="Phospholipid/glycerol acyltransferase" evidence="14">
    <location>
        <begin position="53"/>
        <end position="181"/>
    </location>
</feature>
<organism evidence="16 19">
    <name type="scientific">Cafeteria roenbergensis</name>
    <name type="common">Marine flagellate</name>
    <dbReference type="NCBI Taxonomy" id="33653"/>
    <lineage>
        <taxon>Eukaryota</taxon>
        <taxon>Sar</taxon>
        <taxon>Stramenopiles</taxon>
        <taxon>Bigyra</taxon>
        <taxon>Opalozoa</taxon>
        <taxon>Bicosoecida</taxon>
        <taxon>Cafeteriaceae</taxon>
        <taxon>Cafeteria</taxon>
    </lineage>
</organism>
<feature type="region of interest" description="Disordered" evidence="13">
    <location>
        <begin position="250"/>
        <end position="281"/>
    </location>
</feature>
<evidence type="ECO:0000313" key="20">
    <source>
        <dbReference type="Proteomes" id="UP000325113"/>
    </source>
</evidence>
<keyword evidence="7" id="KW-0496">Mitochondrion</keyword>
<evidence type="ECO:0000313" key="17">
    <source>
        <dbReference type="EMBL" id="KAA0175965.1"/>
    </source>
</evidence>
<evidence type="ECO:0000313" key="16">
    <source>
        <dbReference type="EMBL" id="KAA0150558.1"/>
    </source>
</evidence>
<dbReference type="OMA" id="TTGWFNT"/>
<dbReference type="PRINTS" id="PR00979">
    <property type="entry name" value="TAFAZZIN"/>
</dbReference>
<dbReference type="AlphaFoldDB" id="A0A5A8CCF8"/>
<dbReference type="GO" id="GO:0006644">
    <property type="term" value="P:phospholipid metabolic process"/>
    <property type="evidence" value="ECO:0007669"/>
    <property type="project" value="InterPro"/>
</dbReference>
<evidence type="ECO:0000256" key="1">
    <source>
        <dbReference type="ARBA" id="ARBA00004137"/>
    </source>
</evidence>
<comment type="similarity">
    <text evidence="2 12">Belongs to the taffazin family.</text>
</comment>
<dbReference type="EMBL" id="VLTO01000011">
    <property type="protein sequence ID" value="KAA0175965.1"/>
    <property type="molecule type" value="Genomic_DNA"/>
</dbReference>
<evidence type="ECO:0000256" key="6">
    <source>
        <dbReference type="ARBA" id="ARBA00023098"/>
    </source>
</evidence>
<accession>A0A5A8CCF8</accession>
<sequence length="281" mass="30601">MRFADIPFAIVSGALGLYSRGVMFGLNDTDFRGEENLRGPLLDKSRRARGQGLVTVMNHYTPIDDPAAVAVFLKPLELTLGVREHVRWTMCATDRCFKNPVVGQVLRWGKVLPIERGKGVHQPCMDAAVELLDSGEWMHIFPEGRRSRTGRIQTPLRVGVGRLVADARVPPVIVPIYHRGIDQVLPRGAWVPLTAGKRMLVMAGKPIDVSEMVSSMRAEGRTEADVYSAVTAEIERAMLALEAEADRTFSLDGEAPKAATEGAGSPSPKADATPPAPEERA</sequence>
<name>A0A5A8CCF8_CAFRO</name>
<evidence type="ECO:0000313" key="19">
    <source>
        <dbReference type="Proteomes" id="UP000323011"/>
    </source>
</evidence>
<keyword evidence="19" id="KW-1185">Reference proteome</keyword>
<dbReference type="SMART" id="SM00563">
    <property type="entry name" value="PlsC"/>
    <property type="match status" value="1"/>
</dbReference>
<evidence type="ECO:0000256" key="8">
    <source>
        <dbReference type="ARBA" id="ARBA00023136"/>
    </source>
</evidence>
<keyword evidence="6" id="KW-0443">Lipid metabolism</keyword>
<dbReference type="InterPro" id="IPR000872">
    <property type="entry name" value="Tafazzin"/>
</dbReference>
<dbReference type="Proteomes" id="UP000325113">
    <property type="component" value="Unassembled WGS sequence"/>
</dbReference>
<evidence type="ECO:0000256" key="3">
    <source>
        <dbReference type="ARBA" id="ARBA00022679"/>
    </source>
</evidence>
<dbReference type="CDD" id="cd07989">
    <property type="entry name" value="LPLAT_AGPAT-like"/>
    <property type="match status" value="1"/>
</dbReference>
<comment type="caution">
    <text evidence="16">The sequence shown here is derived from an EMBL/GenBank/DDBJ whole genome shotgun (WGS) entry which is preliminary data.</text>
</comment>
<evidence type="ECO:0000256" key="5">
    <source>
        <dbReference type="ARBA" id="ARBA00022792"/>
    </source>
</evidence>